<organism evidence="6">
    <name type="scientific">Oryza glumipatula</name>
    <dbReference type="NCBI Taxonomy" id="40148"/>
    <lineage>
        <taxon>Eukaryota</taxon>
        <taxon>Viridiplantae</taxon>
        <taxon>Streptophyta</taxon>
        <taxon>Embryophyta</taxon>
        <taxon>Tracheophyta</taxon>
        <taxon>Spermatophyta</taxon>
        <taxon>Magnoliopsida</taxon>
        <taxon>Liliopsida</taxon>
        <taxon>Poales</taxon>
        <taxon>Poaceae</taxon>
        <taxon>BOP clade</taxon>
        <taxon>Oryzoideae</taxon>
        <taxon>Oryzeae</taxon>
        <taxon>Oryzinae</taxon>
        <taxon>Oryza</taxon>
    </lineage>
</organism>
<dbReference type="SUPFAM" id="SSF48371">
    <property type="entry name" value="ARM repeat"/>
    <property type="match status" value="1"/>
</dbReference>
<dbReference type="GO" id="GO:0005634">
    <property type="term" value="C:nucleus"/>
    <property type="evidence" value="ECO:0007669"/>
    <property type="project" value="UniProtKB-SubCell"/>
</dbReference>
<dbReference type="InterPro" id="IPR016024">
    <property type="entry name" value="ARM-type_fold"/>
</dbReference>
<evidence type="ECO:0000256" key="4">
    <source>
        <dbReference type="SAM" id="MobiDB-lite"/>
    </source>
</evidence>
<dbReference type="Proteomes" id="UP000026961">
    <property type="component" value="Chromosome 6"/>
</dbReference>
<comment type="similarity">
    <text evidence="2">Belongs to the RIX1/PELP1 family.</text>
</comment>
<accession>A0A0E0A984</accession>
<dbReference type="EnsemblPlants" id="OGLUM06G14780.4">
    <property type="protein sequence ID" value="OGLUM06G14780.4"/>
    <property type="gene ID" value="OGLUM06G14780"/>
</dbReference>
<reference evidence="6" key="2">
    <citation type="submission" date="2018-05" db="EMBL/GenBank/DDBJ databases">
        <title>OgluRS3 (Oryza glumaepatula Reference Sequence Version 3).</title>
        <authorList>
            <person name="Zhang J."/>
            <person name="Kudrna D."/>
            <person name="Lee S."/>
            <person name="Talag J."/>
            <person name="Welchert J."/>
            <person name="Wing R.A."/>
        </authorList>
    </citation>
    <scope>NUCLEOTIDE SEQUENCE [LARGE SCALE GENOMIC DNA]</scope>
</reference>
<dbReference type="STRING" id="40148.A0A0E0A984"/>
<dbReference type="Gramene" id="OGLUM06G14780.4">
    <property type="protein sequence ID" value="OGLUM06G14780.4"/>
    <property type="gene ID" value="OGLUM06G14780"/>
</dbReference>
<evidence type="ECO:0000313" key="6">
    <source>
        <dbReference type="EnsemblPlants" id="OGLUM06G14780.4"/>
    </source>
</evidence>
<dbReference type="PANTHER" id="PTHR34105:SF1">
    <property type="entry name" value="PROLINE-, GLUTAMIC ACID- AND LEUCINE-RICH PROTEIN 1"/>
    <property type="match status" value="1"/>
</dbReference>
<dbReference type="GO" id="GO:0006364">
    <property type="term" value="P:rRNA processing"/>
    <property type="evidence" value="ECO:0007669"/>
    <property type="project" value="TreeGrafter"/>
</dbReference>
<feature type="domain" description="Pre-rRNA-processing protein RIX1 N-terminal" evidence="5">
    <location>
        <begin position="35"/>
        <end position="231"/>
    </location>
</feature>
<evidence type="ECO:0000256" key="1">
    <source>
        <dbReference type="ARBA" id="ARBA00004123"/>
    </source>
</evidence>
<name>A0A0E0A984_9ORYZ</name>
<evidence type="ECO:0000313" key="7">
    <source>
        <dbReference type="Proteomes" id="UP000026961"/>
    </source>
</evidence>
<dbReference type="Pfam" id="PF08167">
    <property type="entry name" value="RIX1"/>
    <property type="match status" value="1"/>
</dbReference>
<protein>
    <recommendedName>
        <fullName evidence="5">Pre-rRNA-processing protein RIX1 N-terminal domain-containing protein</fullName>
    </recommendedName>
</protein>
<dbReference type="eggNOG" id="ENOG502QR0U">
    <property type="taxonomic scope" value="Eukaryota"/>
</dbReference>
<evidence type="ECO:0000259" key="5">
    <source>
        <dbReference type="Pfam" id="PF08167"/>
    </source>
</evidence>
<evidence type="ECO:0000256" key="3">
    <source>
        <dbReference type="ARBA" id="ARBA00023242"/>
    </source>
</evidence>
<feature type="region of interest" description="Disordered" evidence="4">
    <location>
        <begin position="783"/>
        <end position="813"/>
    </location>
</feature>
<proteinExistence type="inferred from homology"/>
<dbReference type="AlphaFoldDB" id="A0A0E0A984"/>
<evidence type="ECO:0000256" key="2">
    <source>
        <dbReference type="ARBA" id="ARBA00010511"/>
    </source>
</evidence>
<dbReference type="PANTHER" id="PTHR34105">
    <property type="entry name" value="PROLINE-, GLUTAMIC ACID- AND LEUCINE-RICH PROTEIN 1"/>
    <property type="match status" value="1"/>
</dbReference>
<keyword evidence="3" id="KW-0539">Nucleus</keyword>
<comment type="subcellular location">
    <subcellularLocation>
        <location evidence="1">Nucleus</location>
    </subcellularLocation>
</comment>
<dbReference type="InterPro" id="IPR012583">
    <property type="entry name" value="RIX1_N"/>
</dbReference>
<reference evidence="6" key="1">
    <citation type="submission" date="2015-04" db="UniProtKB">
        <authorList>
            <consortium name="EnsemblPlants"/>
        </authorList>
    </citation>
    <scope>IDENTIFICATION</scope>
</reference>
<sequence>MASHIHAAAAGDLPLTGMHDLRLRPRLLRRVLAECLPLPDPGADLQPTRSPADLARALSAVRQQGLLAVGGAADPGLLEEWSAAVDAWVDRLVALLASDREHSCWVGTSFLGLTFEECGEDRFANSYSFWFEKIMKKIKVPSSNKMVSIATCTAMASLFMRLAKFSNLKDEATLLAQKVVQPLLRLLDKDGSVAEKATDLLGLIMKLFPSSVYRHFNKVESIIAAKIMSGYTGFELMPLISPGSKPPPLSGGQTTYGDWNFHSAKKFCTFAVPTISALIHCCSMMLTTSYPIQVNIPVPAVVTFIQRVLLTDVTFHKSSLVQQDTPSCHLSFSEILELHSSFLDFLGAIIKGMRSSLLPHAGSVVTLITEYFKGAKLPAVRRKLYTIVRLLMSSMGVGMGMHLLQVVVSNISADLDDNSGNSLFVMSSAPIGGINQSSLERSSSNNQALHGKSSTAGSPEPTCIRKSMSSLCVKIAALETFEVLLTLPETKSFWDGELVVDNLAYILLKLAIDSQHEQGGSFRACYWRTQIDLLLINVARESFCTMGMYELRPLLSGDPTFSDFQLALLKSLLASFLSSPDNCPYLERGLELFNKGRLETGTELAKFCSHALLALDVLVHPSEHCLQYDPKIPLRRAARGDQGSLSIASDNEVLDTGRCKNLHSACKNQATENSGDEVNEWLFSIDDAPIDAFVEDNTAENHEVKEMSRDHLVQKDTVIGEHQEIVLNKFHGELLVPTSSRTDADVAIAGTKGGTYNSPADYMVGYPTHFFNVDSARISITPPDTQDPGGATFSNNKDDQHGRTISGAASSSQNVARHTAPICDASGVSGTEWDSLDPFLDIGNFGTETTFSLDMANLDPGSN</sequence>
<keyword evidence="7" id="KW-1185">Reference proteome</keyword>
<dbReference type="HOGENOM" id="CLU_015612_1_1_1"/>